<dbReference type="Proteomes" id="UP001497680">
    <property type="component" value="Unassembled WGS sequence"/>
</dbReference>
<evidence type="ECO:0000313" key="2">
    <source>
        <dbReference type="Proteomes" id="UP001497680"/>
    </source>
</evidence>
<sequence length="1466" mass="164480">MATGPPPSGPLGRSTTIPRDELVLSSQHTIQPAEMSLFHLEPEIINDLDDMSNEELLLLSTMHEDPAIDKQVELYIYASLLLFAREQSFECLRRAMQLTKQWIAVLSLRDHDRERGFEILDMLSLRANRLSCTGDYVKHSYTRDVPDLSIHDDLDAMVYKAAMVFSRYLQTGILRDLNEAIRMLEQAVAVAPRSTALINLSGFLWVRFKQLGSTNDIDRAIDVSNQLVDTTRQDDPTLACWLGNLSMMLGCRFGQTGSVDDLKHSINALNMQLESTTPQDHPHRIDCLDKLGMRLNELYLKTDLIEDLNHAIDVSQMSVDTMSENHPDRIHPLRYLETDLAIRFKRTNSMDDLNRSINVLNEALNAITPDHPQYTNILNSLGKRLHDRFEWTDSMNDLDRAIDILEGALNSITSDHPAYATTLKYLGSCLNSRSRRTNSVDDMNRFVDMRSMAVDATHEDNLADLANRLNYLGAALVNRYAWTSSMSDLYRAFDRLYTALFLVPVSHPCFTDVGFADIGNNLASCLGVIYTHTGLIEDLDCAVNILTIIVDGMPPNHPSTAGQLYLHSLAFHLYLRYERTGSLDDLNHAIDIILTVVNTTPHNHPHEPERLALFGRLLSLRFQQSGSISDLSRSIDIMNTAIRSIPEDHPDQSHLLDSLADNYVFRFVQTGSIDDLNRAIELSNIAIGIVTHDQLNRISLLNNYAMRLSRRFERDGSMIDLNRAIDLSNSVINATPLDHRGRAPRLGILAAFLYYRYDRTGSMNDLNRAIEVANMSVNNITSQDHNEQISHVLNLGTLYHKRFQRTGSIDDSDHAIELTKKALDNPHINIIGRISGLATLGNSLAYRFLKTGDLEDINGAIDTASRALDVTPQGHSRRTTMAYNLGESLMYRYNVTGSADDLSWGLRTYKEGWDCHAASARDRVRAAYRAAQVLTLQCEWEESSQLLEEAIHLFPAISPRSLNHADKQHMLGGDFVGLASLAAAVSIKAGKGAGNALRLLELGRGIIAGLLIDMRMDISDLQQKYPGLADKFSSLRDELNSPAVLPSDDSSTWELKAKQRREANERFNELITEIRACPEFHNFLLPPDRAELMAAADPDPIVIVNLSSCRCDAFLIEKTQIRVLNLLDLNLLDAERWVEYLQSPRKTNSSTVRMLEWLWQVVCCPCLDELGYKTPNSDNLPHVWWIPTGVLSRLPLHAAGRHVSGSTDTTLDRVMSSYASSIKALVHGRRRRPYDPAKLSSNHALLVAMQQTPGLTANGFLPFAAKEIDMLSHLCPSLQLTPVMPVPRKSDVMEHLTKCQIFHFAGHGRSDPSEPSQSCLLLQDWETDPLTVGDLRDQELQKSPPFLSYLSACSTGSNEAEGLADEGIHLVSAFQLAGFRHVVGTLWQVSDSHCVDIARVLYETLRNEGMTDIAVCRGLHRAVKQLRDSEMKMNEQRTRDAKVVESDSDEEVPGCFNWVPYIHFGV</sequence>
<organism evidence="1 2">
    <name type="scientific">Hypoxylon rubiginosum</name>
    <dbReference type="NCBI Taxonomy" id="110542"/>
    <lineage>
        <taxon>Eukaryota</taxon>
        <taxon>Fungi</taxon>
        <taxon>Dikarya</taxon>
        <taxon>Ascomycota</taxon>
        <taxon>Pezizomycotina</taxon>
        <taxon>Sordariomycetes</taxon>
        <taxon>Xylariomycetidae</taxon>
        <taxon>Xylariales</taxon>
        <taxon>Hypoxylaceae</taxon>
        <taxon>Hypoxylon</taxon>
    </lineage>
</organism>
<name>A0ACC0D3G4_9PEZI</name>
<keyword evidence="2" id="KW-1185">Reference proteome</keyword>
<comment type="caution">
    <text evidence="1">The sequence shown here is derived from an EMBL/GenBank/DDBJ whole genome shotgun (WGS) entry which is preliminary data.</text>
</comment>
<gene>
    <name evidence="1" type="ORF">F4821DRAFT_116849</name>
</gene>
<accession>A0ACC0D3G4</accession>
<proteinExistence type="predicted"/>
<dbReference type="EMBL" id="MU394309">
    <property type="protein sequence ID" value="KAI6087274.1"/>
    <property type="molecule type" value="Genomic_DNA"/>
</dbReference>
<reference evidence="1 2" key="1">
    <citation type="journal article" date="2022" name="New Phytol.">
        <title>Ecological generalism drives hyperdiversity of secondary metabolite gene clusters in xylarialean endophytes.</title>
        <authorList>
            <person name="Franco M.E.E."/>
            <person name="Wisecaver J.H."/>
            <person name="Arnold A.E."/>
            <person name="Ju Y.M."/>
            <person name="Slot J.C."/>
            <person name="Ahrendt S."/>
            <person name="Moore L.P."/>
            <person name="Eastman K.E."/>
            <person name="Scott K."/>
            <person name="Konkel Z."/>
            <person name="Mondo S.J."/>
            <person name="Kuo A."/>
            <person name="Hayes R.D."/>
            <person name="Haridas S."/>
            <person name="Andreopoulos B."/>
            <person name="Riley R."/>
            <person name="LaButti K."/>
            <person name="Pangilinan J."/>
            <person name="Lipzen A."/>
            <person name="Amirebrahimi M."/>
            <person name="Yan J."/>
            <person name="Adam C."/>
            <person name="Keymanesh K."/>
            <person name="Ng V."/>
            <person name="Louie K."/>
            <person name="Northen T."/>
            <person name="Drula E."/>
            <person name="Henrissat B."/>
            <person name="Hsieh H.M."/>
            <person name="Youens-Clark K."/>
            <person name="Lutzoni F."/>
            <person name="Miadlikowska J."/>
            <person name="Eastwood D.C."/>
            <person name="Hamelin R.C."/>
            <person name="Grigoriev I.V."/>
            <person name="U'Ren J.M."/>
        </authorList>
    </citation>
    <scope>NUCLEOTIDE SEQUENCE [LARGE SCALE GENOMIC DNA]</scope>
    <source>
        <strain evidence="1 2">ER1909</strain>
    </source>
</reference>
<evidence type="ECO:0000313" key="1">
    <source>
        <dbReference type="EMBL" id="KAI6087274.1"/>
    </source>
</evidence>
<protein>
    <submittedName>
        <fullName evidence="1">CHAT domain-containing protein</fullName>
    </submittedName>
</protein>